<keyword evidence="2" id="KW-1185">Reference proteome</keyword>
<dbReference type="AlphaFoldDB" id="A0A8E2DXK2"/>
<accession>A0A8E2DXK2</accession>
<sequence>MNTADQLRAYHGIREVSPVPPHHSQLEHRIDSILYAAYAKEPGKDTQAIRDFLNSKVPEEERKFINERKDDADKIVAWGSLKLTEDGRKDVEGHEGLEVIEDVVEWNRALPERIIQPTRRLFTNYRT</sequence>
<dbReference type="EMBL" id="KV745701">
    <property type="protein sequence ID" value="OCK73630.1"/>
    <property type="molecule type" value="Genomic_DNA"/>
</dbReference>
<dbReference type="Proteomes" id="UP000250266">
    <property type="component" value="Unassembled WGS sequence"/>
</dbReference>
<evidence type="ECO:0000313" key="1">
    <source>
        <dbReference type="EMBL" id="OCK73630.1"/>
    </source>
</evidence>
<organism evidence="1 2">
    <name type="scientific">Lepidopterella palustris CBS 459.81</name>
    <dbReference type="NCBI Taxonomy" id="1314670"/>
    <lineage>
        <taxon>Eukaryota</taxon>
        <taxon>Fungi</taxon>
        <taxon>Dikarya</taxon>
        <taxon>Ascomycota</taxon>
        <taxon>Pezizomycotina</taxon>
        <taxon>Dothideomycetes</taxon>
        <taxon>Pleosporomycetidae</taxon>
        <taxon>Mytilinidiales</taxon>
        <taxon>Argynnaceae</taxon>
        <taxon>Lepidopterella</taxon>
    </lineage>
</organism>
<proteinExistence type="predicted"/>
<gene>
    <name evidence="1" type="ORF">K432DRAFT_472846</name>
</gene>
<evidence type="ECO:0000313" key="2">
    <source>
        <dbReference type="Proteomes" id="UP000250266"/>
    </source>
</evidence>
<dbReference type="OrthoDB" id="10417432at2759"/>
<reference evidence="1 2" key="1">
    <citation type="journal article" date="2016" name="Nat. Commun.">
        <title>Ectomycorrhizal ecology is imprinted in the genome of the dominant symbiotic fungus Cenococcum geophilum.</title>
        <authorList>
            <consortium name="DOE Joint Genome Institute"/>
            <person name="Peter M."/>
            <person name="Kohler A."/>
            <person name="Ohm R.A."/>
            <person name="Kuo A."/>
            <person name="Krutzmann J."/>
            <person name="Morin E."/>
            <person name="Arend M."/>
            <person name="Barry K.W."/>
            <person name="Binder M."/>
            <person name="Choi C."/>
            <person name="Clum A."/>
            <person name="Copeland A."/>
            <person name="Grisel N."/>
            <person name="Haridas S."/>
            <person name="Kipfer T."/>
            <person name="LaButti K."/>
            <person name="Lindquist E."/>
            <person name="Lipzen A."/>
            <person name="Maire R."/>
            <person name="Meier B."/>
            <person name="Mihaltcheva S."/>
            <person name="Molinier V."/>
            <person name="Murat C."/>
            <person name="Poggeler S."/>
            <person name="Quandt C.A."/>
            <person name="Sperisen C."/>
            <person name="Tritt A."/>
            <person name="Tisserant E."/>
            <person name="Crous P.W."/>
            <person name="Henrissat B."/>
            <person name="Nehls U."/>
            <person name="Egli S."/>
            <person name="Spatafora J.W."/>
            <person name="Grigoriev I.V."/>
            <person name="Martin F.M."/>
        </authorList>
    </citation>
    <scope>NUCLEOTIDE SEQUENCE [LARGE SCALE GENOMIC DNA]</scope>
    <source>
        <strain evidence="1 2">CBS 459.81</strain>
    </source>
</reference>
<protein>
    <submittedName>
        <fullName evidence="1">Uncharacterized protein</fullName>
    </submittedName>
</protein>
<name>A0A8E2DXK2_9PEZI</name>